<proteinExistence type="predicted"/>
<sequence length="230" mass="26179">MFLEVACVFSRDPFSFTYKQVEAAWASSNPSSNLLFQKLLDRSLVKVVDDLFWVDWPTGSDSATMDLILELEKYRKLAKVDRPQFSQYLLEQKFQVHEHFRSIGDKIAKALRRIYYNQVSEGQNISHEIVPHDLQKVISYHAVIKSDSHGRGKPVHLECSWSHPCSLCNMQKVLSKMTAVRYLDIRTGDALRCLRKGGLGIPTDQESRKRVYAATSGLHGSDSNASRNST</sequence>
<organism evidence="1 2">
    <name type="scientific">Riccia fluitans</name>
    <dbReference type="NCBI Taxonomy" id="41844"/>
    <lineage>
        <taxon>Eukaryota</taxon>
        <taxon>Viridiplantae</taxon>
        <taxon>Streptophyta</taxon>
        <taxon>Embryophyta</taxon>
        <taxon>Marchantiophyta</taxon>
        <taxon>Marchantiopsida</taxon>
        <taxon>Marchantiidae</taxon>
        <taxon>Marchantiales</taxon>
        <taxon>Ricciaceae</taxon>
        <taxon>Riccia</taxon>
    </lineage>
</organism>
<keyword evidence="2" id="KW-1185">Reference proteome</keyword>
<evidence type="ECO:0000313" key="2">
    <source>
        <dbReference type="Proteomes" id="UP001605036"/>
    </source>
</evidence>
<dbReference type="EMBL" id="JBHFFA010000006">
    <property type="protein sequence ID" value="KAL2623426.1"/>
    <property type="molecule type" value="Genomic_DNA"/>
</dbReference>
<accession>A0ABD1Y9L6</accession>
<name>A0ABD1Y9L6_9MARC</name>
<evidence type="ECO:0000313" key="1">
    <source>
        <dbReference type="EMBL" id="KAL2623426.1"/>
    </source>
</evidence>
<dbReference type="AlphaFoldDB" id="A0ABD1Y9L6"/>
<comment type="caution">
    <text evidence="1">The sequence shown here is derived from an EMBL/GenBank/DDBJ whole genome shotgun (WGS) entry which is preliminary data.</text>
</comment>
<gene>
    <name evidence="1" type="ORF">R1flu_003631</name>
</gene>
<dbReference type="Proteomes" id="UP001605036">
    <property type="component" value="Unassembled WGS sequence"/>
</dbReference>
<reference evidence="1 2" key="1">
    <citation type="submission" date="2024-09" db="EMBL/GenBank/DDBJ databases">
        <title>Chromosome-scale assembly of Riccia fluitans.</title>
        <authorList>
            <person name="Paukszto L."/>
            <person name="Sawicki J."/>
            <person name="Karawczyk K."/>
            <person name="Piernik-Szablinska J."/>
            <person name="Szczecinska M."/>
            <person name="Mazdziarz M."/>
        </authorList>
    </citation>
    <scope>NUCLEOTIDE SEQUENCE [LARGE SCALE GENOMIC DNA]</scope>
    <source>
        <strain evidence="1">Rf_01</strain>
        <tissue evidence="1">Aerial parts of the thallus</tissue>
    </source>
</reference>
<protein>
    <submittedName>
        <fullName evidence="1">Uncharacterized protein</fullName>
    </submittedName>
</protein>